<comment type="caution">
    <text evidence="1">The sequence shown here is derived from an EMBL/GenBank/DDBJ whole genome shotgun (WGS) entry which is preliminary data.</text>
</comment>
<dbReference type="EMBL" id="BAAAOQ010000015">
    <property type="protein sequence ID" value="GAA2199153.1"/>
    <property type="molecule type" value="Genomic_DNA"/>
</dbReference>
<keyword evidence="2" id="KW-1185">Reference proteome</keyword>
<name>A0ABP5NI21_9ACTN</name>
<dbReference type="SUPFAM" id="SSF53254">
    <property type="entry name" value="Phosphoglycerate mutase-like"/>
    <property type="match status" value="1"/>
</dbReference>
<dbReference type="Pfam" id="PF00300">
    <property type="entry name" value="His_Phos_1"/>
    <property type="match status" value="1"/>
</dbReference>
<protein>
    <recommendedName>
        <fullName evidence="3">Histidine phosphatase family protein</fullName>
    </recommendedName>
</protein>
<evidence type="ECO:0008006" key="3">
    <source>
        <dbReference type="Google" id="ProtNLM"/>
    </source>
</evidence>
<organism evidence="1 2">
    <name type="scientific">Streptomyces bangladeshensis</name>
    <dbReference type="NCBI Taxonomy" id="295352"/>
    <lineage>
        <taxon>Bacteria</taxon>
        <taxon>Bacillati</taxon>
        <taxon>Actinomycetota</taxon>
        <taxon>Actinomycetes</taxon>
        <taxon>Kitasatosporales</taxon>
        <taxon>Streptomycetaceae</taxon>
        <taxon>Streptomyces</taxon>
    </lineage>
</organism>
<dbReference type="RefSeq" id="WP_346163404.1">
    <property type="nucleotide sequence ID" value="NZ_BAAAOQ010000015.1"/>
</dbReference>
<reference evidence="2" key="1">
    <citation type="journal article" date="2019" name="Int. J. Syst. Evol. Microbiol.">
        <title>The Global Catalogue of Microorganisms (GCM) 10K type strain sequencing project: providing services to taxonomists for standard genome sequencing and annotation.</title>
        <authorList>
            <consortium name="The Broad Institute Genomics Platform"/>
            <consortium name="The Broad Institute Genome Sequencing Center for Infectious Disease"/>
            <person name="Wu L."/>
            <person name="Ma J."/>
        </authorList>
    </citation>
    <scope>NUCLEOTIDE SEQUENCE [LARGE SCALE GENOMIC DNA]</scope>
    <source>
        <strain evidence="2">JCM 14924</strain>
    </source>
</reference>
<accession>A0ABP5NI21</accession>
<dbReference type="InterPro" id="IPR029033">
    <property type="entry name" value="His_PPase_superfam"/>
</dbReference>
<evidence type="ECO:0000313" key="2">
    <source>
        <dbReference type="Proteomes" id="UP001501391"/>
    </source>
</evidence>
<proteinExistence type="predicted"/>
<dbReference type="Gene3D" id="3.40.50.1240">
    <property type="entry name" value="Phosphoglycerate mutase-like"/>
    <property type="match status" value="1"/>
</dbReference>
<dbReference type="InterPro" id="IPR013078">
    <property type="entry name" value="His_Pase_superF_clade-1"/>
</dbReference>
<gene>
    <name evidence="1" type="ORF">GCM10009787_44820</name>
</gene>
<evidence type="ECO:0000313" key="1">
    <source>
        <dbReference type="EMBL" id="GAA2199153.1"/>
    </source>
</evidence>
<sequence>MTVRLTMLCASAAEGGHDRIFGDGAASERRRYEPGVATAAPPPYLLVLRGPSARCARTAEALAIQATPDDALRDLDYGAWAGRSVQDIAAEDPHGLSAWLTDPDAAPHGGESVRRLCRRTAAWLGALPAGPGPILAITEASVIRAALVHALSVPVRSFRQLEVPPASAVTLTLRDGRWSTRSGRLTVPWRWQPAADGSAAVTLLTMPDTRQHPSAPHRPAMT</sequence>
<dbReference type="Proteomes" id="UP001501391">
    <property type="component" value="Unassembled WGS sequence"/>
</dbReference>